<dbReference type="KEGG" id="mpp:MICPUCDRAFT_7807"/>
<evidence type="ECO:0000313" key="2">
    <source>
        <dbReference type="Proteomes" id="UP000001876"/>
    </source>
</evidence>
<dbReference type="GeneID" id="9690057"/>
<proteinExistence type="predicted"/>
<name>C1N9G8_MICPC</name>
<dbReference type="EMBL" id="GG663751">
    <property type="protein sequence ID" value="EEH51521.1"/>
    <property type="molecule type" value="Genomic_DNA"/>
</dbReference>
<dbReference type="OrthoDB" id="19329at2759"/>
<evidence type="ECO:0000313" key="1">
    <source>
        <dbReference type="EMBL" id="EEH51521.1"/>
    </source>
</evidence>
<dbReference type="OMA" id="GQRTHWH"/>
<protein>
    <submittedName>
        <fullName evidence="1">Predicted protein</fullName>
    </submittedName>
</protein>
<dbReference type="Proteomes" id="UP000001876">
    <property type="component" value="Unassembled WGS sequence"/>
</dbReference>
<organism evidence="2">
    <name type="scientific">Micromonas pusilla (strain CCMP1545)</name>
    <name type="common">Picoplanktonic green alga</name>
    <dbReference type="NCBI Taxonomy" id="564608"/>
    <lineage>
        <taxon>Eukaryota</taxon>
        <taxon>Viridiplantae</taxon>
        <taxon>Chlorophyta</taxon>
        <taxon>Mamiellophyceae</taxon>
        <taxon>Mamiellales</taxon>
        <taxon>Mamiellaceae</taxon>
        <taxon>Micromonas</taxon>
    </lineage>
</organism>
<dbReference type="PANTHER" id="PTHR36768:SF1">
    <property type="entry name" value="ATP-DEPENDENT HELICASE_DEOXYRIBONUCLEASE SUBUNIT B"/>
    <property type="match status" value="1"/>
</dbReference>
<feature type="non-terminal residue" evidence="1">
    <location>
        <position position="1"/>
    </location>
</feature>
<reference evidence="1 2" key="1">
    <citation type="journal article" date="2009" name="Science">
        <title>Green evolution and dynamic adaptations revealed by genomes of the marine picoeukaryotes Micromonas.</title>
        <authorList>
            <person name="Worden A.Z."/>
            <person name="Lee J.H."/>
            <person name="Mock T."/>
            <person name="Rouze P."/>
            <person name="Simmons M.P."/>
            <person name="Aerts A.L."/>
            <person name="Allen A.E."/>
            <person name="Cuvelier M.L."/>
            <person name="Derelle E."/>
            <person name="Everett M.V."/>
            <person name="Foulon E."/>
            <person name="Grimwood J."/>
            <person name="Gundlach H."/>
            <person name="Henrissat B."/>
            <person name="Napoli C."/>
            <person name="McDonald S.M."/>
            <person name="Parker M.S."/>
            <person name="Rombauts S."/>
            <person name="Salamov A."/>
            <person name="Von Dassow P."/>
            <person name="Badger J.H."/>
            <person name="Coutinho P.M."/>
            <person name="Demir E."/>
            <person name="Dubchak I."/>
            <person name="Gentemann C."/>
            <person name="Eikrem W."/>
            <person name="Gready J.E."/>
            <person name="John U."/>
            <person name="Lanier W."/>
            <person name="Lindquist E.A."/>
            <person name="Lucas S."/>
            <person name="Mayer K.F."/>
            <person name="Moreau H."/>
            <person name="Not F."/>
            <person name="Otillar R."/>
            <person name="Panaud O."/>
            <person name="Pangilinan J."/>
            <person name="Paulsen I."/>
            <person name="Piegu B."/>
            <person name="Poliakov A."/>
            <person name="Robbens S."/>
            <person name="Schmutz J."/>
            <person name="Toulza E."/>
            <person name="Wyss T."/>
            <person name="Zelensky A."/>
            <person name="Zhou K."/>
            <person name="Armbrust E.V."/>
            <person name="Bhattacharya D."/>
            <person name="Goodenough U.W."/>
            <person name="Van de Peer Y."/>
            <person name="Grigoriev I.V."/>
        </authorList>
    </citation>
    <scope>NUCLEOTIDE SEQUENCE [LARGE SCALE GENOMIC DNA]</scope>
    <source>
        <strain evidence="1 2">CCMP1545</strain>
    </source>
</reference>
<accession>C1N9G8</accession>
<dbReference type="RefSeq" id="XP_003064616.1">
    <property type="nucleotide sequence ID" value="XM_003064570.1"/>
</dbReference>
<dbReference type="STRING" id="564608.C1N9G8"/>
<dbReference type="PANTHER" id="PTHR36768">
    <property type="entry name" value="ATP-DEPENDENT HELICASE/DEOXYRIBONUCLEASE SUBUNIT B"/>
    <property type="match status" value="1"/>
</dbReference>
<keyword evidence="2" id="KW-1185">Reference proteome</keyword>
<dbReference type="AlphaFoldDB" id="C1N9G8"/>
<gene>
    <name evidence="1" type="ORF">MICPUCDRAFT_7807</name>
</gene>
<feature type="non-terminal residue" evidence="1">
    <location>
        <position position="139"/>
    </location>
</feature>
<sequence length="139" mass="16093">SRRAQFHGERTAWHDLLATHCPTFDRDGVVAVPLPRPTNLSDDDAYKIRLSFDSDRHHTDWMTVIPEKKEPPVPMIDVAFYVDDGRVVAVAAQVVPLPRAYLREHRALVAEHHDRGAWPKHVIVRYRWKKRFRVDVNGG</sequence>